<protein>
    <submittedName>
        <fullName evidence="1">Uncharacterized protein</fullName>
    </submittedName>
</protein>
<sequence>MPCVAILFGGSVPLSLTVAFPGAVMKNIELASPLEMSPGARAGEITTILAAAIVRTLGSSGLEQSAARLGFLPDQRVHTTPSQQEKL</sequence>
<dbReference type="AlphaFoldDB" id="Q604B0"/>
<dbReference type="eggNOG" id="ENOG50337KS">
    <property type="taxonomic scope" value="Bacteria"/>
</dbReference>
<dbReference type="KEGG" id="mca:MCA2636"/>
<dbReference type="HOGENOM" id="CLU_2719451_0_0_6"/>
<name>Q604B0_METCA</name>
<evidence type="ECO:0000313" key="1">
    <source>
        <dbReference type="EMBL" id="AAU91255.1"/>
    </source>
</evidence>
<proteinExistence type="predicted"/>
<dbReference type="Proteomes" id="UP000006821">
    <property type="component" value="Chromosome"/>
</dbReference>
<dbReference type="EMBL" id="AE017282">
    <property type="protein sequence ID" value="AAU91255.1"/>
    <property type="molecule type" value="Genomic_DNA"/>
</dbReference>
<gene>
    <name evidence="1" type="ordered locus">MCA2636</name>
</gene>
<dbReference type="STRING" id="243233.MCA2636"/>
<reference evidence="1 2" key="1">
    <citation type="journal article" date="2004" name="PLoS Biol.">
        <title>Genomic insights into methanotrophy: the complete genome sequence of Methylococcus capsulatus (Bath).</title>
        <authorList>
            <person name="Ward N.L."/>
            <person name="Larsen O."/>
            <person name="Sakwa J."/>
            <person name="Bruseth L."/>
            <person name="Khouri H.M."/>
            <person name="Durkin A.S."/>
            <person name="Dimitrov G."/>
            <person name="Jiang L."/>
            <person name="Scanlan D."/>
            <person name="Kang K.H."/>
            <person name="Lewis M.R."/>
            <person name="Nelson K.E."/>
            <person name="Methe B.A."/>
            <person name="Wu M."/>
            <person name="Heidelberg J.F."/>
            <person name="Paulsen I.T."/>
            <person name="Fouts D.E."/>
            <person name="Ravel J."/>
            <person name="Tettelin H."/>
            <person name="Ren Q."/>
            <person name="Read T.D."/>
            <person name="DeBoy R.T."/>
            <person name="Seshadri R."/>
            <person name="Salzberg S.L."/>
            <person name="Jensen H.B."/>
            <person name="Birkeland N.K."/>
            <person name="Nelson W.C."/>
            <person name="Dodson R.J."/>
            <person name="Grindhaug S.H."/>
            <person name="Holt I.E."/>
            <person name="Eidhammer I."/>
            <person name="Jonasen I."/>
            <person name="Vanaken S."/>
            <person name="Utterback T.R."/>
            <person name="Feldblyum T.V."/>
            <person name="Fraser C.M."/>
            <person name="Lillehaug J.R."/>
            <person name="Eisen J.A."/>
        </authorList>
    </citation>
    <scope>NUCLEOTIDE SEQUENCE [LARGE SCALE GENOMIC DNA]</scope>
    <source>
        <strain evidence="2">ATCC 33009 / NCIMB 11132 / Bath</strain>
    </source>
</reference>
<organism evidence="1 2">
    <name type="scientific">Methylococcus capsulatus (strain ATCC 33009 / NCIMB 11132 / Bath)</name>
    <dbReference type="NCBI Taxonomy" id="243233"/>
    <lineage>
        <taxon>Bacteria</taxon>
        <taxon>Pseudomonadati</taxon>
        <taxon>Pseudomonadota</taxon>
        <taxon>Gammaproteobacteria</taxon>
        <taxon>Methylococcales</taxon>
        <taxon>Methylococcaceae</taxon>
        <taxon>Methylococcus</taxon>
    </lineage>
</organism>
<accession>Q604B0</accession>
<evidence type="ECO:0000313" key="2">
    <source>
        <dbReference type="Proteomes" id="UP000006821"/>
    </source>
</evidence>